<evidence type="ECO:0000313" key="1">
    <source>
        <dbReference type="EMBL" id="GEU47945.1"/>
    </source>
</evidence>
<accession>A0A6L2KIV0</accession>
<comment type="caution">
    <text evidence="1">The sequence shown here is derived from an EMBL/GenBank/DDBJ whole genome shotgun (WGS) entry which is preliminary data.</text>
</comment>
<gene>
    <name evidence="1" type="ORF">Tci_019923</name>
</gene>
<reference evidence="1" key="1">
    <citation type="journal article" date="2019" name="Sci. Rep.">
        <title>Draft genome of Tanacetum cinerariifolium, the natural source of mosquito coil.</title>
        <authorList>
            <person name="Yamashiro T."/>
            <person name="Shiraishi A."/>
            <person name="Satake H."/>
            <person name="Nakayama K."/>
        </authorList>
    </citation>
    <scope>NUCLEOTIDE SEQUENCE</scope>
</reference>
<dbReference type="AlphaFoldDB" id="A0A6L2KIV0"/>
<protein>
    <submittedName>
        <fullName evidence="1">Uncharacterized protein</fullName>
    </submittedName>
</protein>
<sequence>MVCEVVWMSHGDEAVKMPNGLGKLHKKSKTRYEVIISDVDNGFLKKTRRNTTNKLYRVIRKAIVNMSRSVVILKSNCRDVRWEHTTFWS</sequence>
<proteinExistence type="predicted"/>
<organism evidence="1">
    <name type="scientific">Tanacetum cinerariifolium</name>
    <name type="common">Dalmatian daisy</name>
    <name type="synonym">Chrysanthemum cinerariifolium</name>
    <dbReference type="NCBI Taxonomy" id="118510"/>
    <lineage>
        <taxon>Eukaryota</taxon>
        <taxon>Viridiplantae</taxon>
        <taxon>Streptophyta</taxon>
        <taxon>Embryophyta</taxon>
        <taxon>Tracheophyta</taxon>
        <taxon>Spermatophyta</taxon>
        <taxon>Magnoliopsida</taxon>
        <taxon>eudicotyledons</taxon>
        <taxon>Gunneridae</taxon>
        <taxon>Pentapetalae</taxon>
        <taxon>asterids</taxon>
        <taxon>campanulids</taxon>
        <taxon>Asterales</taxon>
        <taxon>Asteraceae</taxon>
        <taxon>Asteroideae</taxon>
        <taxon>Anthemideae</taxon>
        <taxon>Anthemidinae</taxon>
        <taxon>Tanacetum</taxon>
    </lineage>
</organism>
<dbReference type="EMBL" id="BKCJ010002348">
    <property type="protein sequence ID" value="GEU47945.1"/>
    <property type="molecule type" value="Genomic_DNA"/>
</dbReference>
<name>A0A6L2KIV0_TANCI</name>